<keyword evidence="3" id="KW-0560">Oxidoreductase</keyword>
<evidence type="ECO:0000259" key="4">
    <source>
        <dbReference type="Pfam" id="PF01494"/>
    </source>
</evidence>
<dbReference type="AlphaFoldDB" id="A0A6A6E962"/>
<protein>
    <recommendedName>
        <fullName evidence="4">FAD-binding domain-containing protein</fullName>
    </recommendedName>
</protein>
<name>A0A6A6E962_9PEZI</name>
<sequence length="211" mass="23865">MLAQDKFQEILLGTVREQEKAEVKMGWGVEGFEDRGYGSVVIKIVGIETGKEEEVKAACLIGADGAKSTVRKLMGFSLEGKTLDVQLVATDMIYDFAAQGFFDGSFIIDENDYGLIGRIDRGGFGGLRMVFRKICLRKRFGSACMRNWRRCCQGQGRWSMRLREWHGTRGNNAVLRLSGRGGLDWWAMPHIASVSRAEWPTQERLQTYWNP</sequence>
<keyword evidence="6" id="KW-1185">Reference proteome</keyword>
<dbReference type="GO" id="GO:0016491">
    <property type="term" value="F:oxidoreductase activity"/>
    <property type="evidence" value="ECO:0007669"/>
    <property type="project" value="UniProtKB-KW"/>
</dbReference>
<organism evidence="5 6">
    <name type="scientific">Zopfia rhizophila CBS 207.26</name>
    <dbReference type="NCBI Taxonomy" id="1314779"/>
    <lineage>
        <taxon>Eukaryota</taxon>
        <taxon>Fungi</taxon>
        <taxon>Dikarya</taxon>
        <taxon>Ascomycota</taxon>
        <taxon>Pezizomycotina</taxon>
        <taxon>Dothideomycetes</taxon>
        <taxon>Dothideomycetes incertae sedis</taxon>
        <taxon>Zopfiaceae</taxon>
        <taxon>Zopfia</taxon>
    </lineage>
</organism>
<proteinExistence type="predicted"/>
<dbReference type="SUPFAM" id="SSF51905">
    <property type="entry name" value="FAD/NAD(P)-binding domain"/>
    <property type="match status" value="1"/>
</dbReference>
<reference evidence="5" key="1">
    <citation type="journal article" date="2020" name="Stud. Mycol.">
        <title>101 Dothideomycetes genomes: a test case for predicting lifestyles and emergence of pathogens.</title>
        <authorList>
            <person name="Haridas S."/>
            <person name="Albert R."/>
            <person name="Binder M."/>
            <person name="Bloem J."/>
            <person name="Labutti K."/>
            <person name="Salamov A."/>
            <person name="Andreopoulos B."/>
            <person name="Baker S."/>
            <person name="Barry K."/>
            <person name="Bills G."/>
            <person name="Bluhm B."/>
            <person name="Cannon C."/>
            <person name="Castanera R."/>
            <person name="Culley D."/>
            <person name="Daum C."/>
            <person name="Ezra D."/>
            <person name="Gonzalez J."/>
            <person name="Henrissat B."/>
            <person name="Kuo A."/>
            <person name="Liang C."/>
            <person name="Lipzen A."/>
            <person name="Lutzoni F."/>
            <person name="Magnuson J."/>
            <person name="Mondo S."/>
            <person name="Nolan M."/>
            <person name="Ohm R."/>
            <person name="Pangilinan J."/>
            <person name="Park H.-J."/>
            <person name="Ramirez L."/>
            <person name="Alfaro M."/>
            <person name="Sun H."/>
            <person name="Tritt A."/>
            <person name="Yoshinaga Y."/>
            <person name="Zwiers L.-H."/>
            <person name="Turgeon B."/>
            <person name="Goodwin S."/>
            <person name="Spatafora J."/>
            <person name="Crous P."/>
            <person name="Grigoriev I."/>
        </authorList>
    </citation>
    <scope>NUCLEOTIDE SEQUENCE</scope>
    <source>
        <strain evidence="5">CBS 207.26</strain>
    </source>
</reference>
<dbReference type="Pfam" id="PF01494">
    <property type="entry name" value="FAD_binding_3"/>
    <property type="match status" value="1"/>
</dbReference>
<dbReference type="EMBL" id="ML994623">
    <property type="protein sequence ID" value="KAF2188527.1"/>
    <property type="molecule type" value="Genomic_DNA"/>
</dbReference>
<evidence type="ECO:0000256" key="1">
    <source>
        <dbReference type="ARBA" id="ARBA00022630"/>
    </source>
</evidence>
<evidence type="ECO:0000256" key="2">
    <source>
        <dbReference type="ARBA" id="ARBA00022827"/>
    </source>
</evidence>
<feature type="domain" description="FAD-binding" evidence="4">
    <location>
        <begin position="2"/>
        <end position="94"/>
    </location>
</feature>
<dbReference type="InterPro" id="IPR036188">
    <property type="entry name" value="FAD/NAD-bd_sf"/>
</dbReference>
<evidence type="ECO:0000256" key="3">
    <source>
        <dbReference type="ARBA" id="ARBA00023002"/>
    </source>
</evidence>
<dbReference type="GO" id="GO:0071949">
    <property type="term" value="F:FAD binding"/>
    <property type="evidence" value="ECO:0007669"/>
    <property type="project" value="InterPro"/>
</dbReference>
<keyword evidence="1" id="KW-0285">Flavoprotein</keyword>
<dbReference type="Gene3D" id="3.50.50.60">
    <property type="entry name" value="FAD/NAD(P)-binding domain"/>
    <property type="match status" value="1"/>
</dbReference>
<accession>A0A6A6E962</accession>
<dbReference type="Proteomes" id="UP000800200">
    <property type="component" value="Unassembled WGS sequence"/>
</dbReference>
<keyword evidence="2" id="KW-0274">FAD</keyword>
<gene>
    <name evidence="5" type="ORF">K469DRAFT_748326</name>
</gene>
<evidence type="ECO:0000313" key="6">
    <source>
        <dbReference type="Proteomes" id="UP000800200"/>
    </source>
</evidence>
<evidence type="ECO:0000313" key="5">
    <source>
        <dbReference type="EMBL" id="KAF2188527.1"/>
    </source>
</evidence>
<dbReference type="OrthoDB" id="10016252at2759"/>
<dbReference type="InterPro" id="IPR002938">
    <property type="entry name" value="FAD-bd"/>
</dbReference>